<keyword evidence="2" id="KW-1185">Reference proteome</keyword>
<dbReference type="Pfam" id="PF05069">
    <property type="entry name" value="Phage_tail_S"/>
    <property type="match status" value="1"/>
</dbReference>
<protein>
    <recommendedName>
        <fullName evidence="3">Virion morphogenesis family protein</fullName>
    </recommendedName>
</protein>
<comment type="caution">
    <text evidence="1">The sequence shown here is derived from an EMBL/GenBank/DDBJ whole genome shotgun (WGS) entry which is preliminary data.</text>
</comment>
<evidence type="ECO:0008006" key="3">
    <source>
        <dbReference type="Google" id="ProtNLM"/>
    </source>
</evidence>
<dbReference type="RefSeq" id="WP_149836896.1">
    <property type="nucleotide sequence ID" value="NZ_VUOC01000001.1"/>
</dbReference>
<reference evidence="1 2" key="1">
    <citation type="submission" date="2019-09" db="EMBL/GenBank/DDBJ databases">
        <title>Chitinophaga ginsengihumi sp. nov., isolated from soil of ginseng rhizosphere.</title>
        <authorList>
            <person name="Lee J."/>
        </authorList>
    </citation>
    <scope>NUCLEOTIDE SEQUENCE [LARGE SCALE GENOMIC DNA]</scope>
    <source>
        <strain evidence="1 2">BN140078</strain>
    </source>
</reference>
<sequence length="191" mass="22271">MDQIPQLKQIERHFKQVLLYAPGMAGNEAVNFFLDRFRERNWLNIRRSAWKDRKDPTKWGPAKRNKGRAILVLSGRLRRSIRITSIANLQVHIGSDAPYAKAHNEGFKGIVTQHVSPYTRKVNRTGIIKRTALKTRSKIKWGKVTVRETTVKGHTRKIKQNIPRRQFMGRSQQLDEKIKRLLIAELMKGIR</sequence>
<evidence type="ECO:0000313" key="1">
    <source>
        <dbReference type="EMBL" id="KAA2245506.1"/>
    </source>
</evidence>
<dbReference type="InterPro" id="IPR006522">
    <property type="entry name" value="Phage_virion_morphogenesis"/>
</dbReference>
<accession>A0A5B2W4L8</accession>
<dbReference type="Proteomes" id="UP000324611">
    <property type="component" value="Unassembled WGS sequence"/>
</dbReference>
<dbReference type="AlphaFoldDB" id="A0A5B2W4L8"/>
<proteinExistence type="predicted"/>
<gene>
    <name evidence="1" type="ORF">F0L74_05985</name>
</gene>
<name>A0A5B2W4L8_9BACT</name>
<organism evidence="1 2">
    <name type="scientific">Chitinophaga agrisoli</name>
    <dbReference type="NCBI Taxonomy" id="2607653"/>
    <lineage>
        <taxon>Bacteria</taxon>
        <taxon>Pseudomonadati</taxon>
        <taxon>Bacteroidota</taxon>
        <taxon>Chitinophagia</taxon>
        <taxon>Chitinophagales</taxon>
        <taxon>Chitinophagaceae</taxon>
        <taxon>Chitinophaga</taxon>
    </lineage>
</organism>
<evidence type="ECO:0000313" key="2">
    <source>
        <dbReference type="Proteomes" id="UP000324611"/>
    </source>
</evidence>
<reference evidence="1 2" key="2">
    <citation type="submission" date="2019-09" db="EMBL/GenBank/DDBJ databases">
        <authorList>
            <person name="Jin C."/>
        </authorList>
    </citation>
    <scope>NUCLEOTIDE SEQUENCE [LARGE SCALE GENOMIC DNA]</scope>
    <source>
        <strain evidence="1 2">BN140078</strain>
    </source>
</reference>
<dbReference type="EMBL" id="VUOC01000001">
    <property type="protein sequence ID" value="KAA2245506.1"/>
    <property type="molecule type" value="Genomic_DNA"/>
</dbReference>